<name>A0AAW0A9X6_9AGAR</name>
<dbReference type="Proteomes" id="UP001362999">
    <property type="component" value="Unassembled WGS sequence"/>
</dbReference>
<evidence type="ECO:0000313" key="2">
    <source>
        <dbReference type="Proteomes" id="UP001362999"/>
    </source>
</evidence>
<keyword evidence="2" id="KW-1185">Reference proteome</keyword>
<comment type="caution">
    <text evidence="1">The sequence shown here is derived from an EMBL/GenBank/DDBJ whole genome shotgun (WGS) entry which is preliminary data.</text>
</comment>
<dbReference type="AlphaFoldDB" id="A0AAW0A9X6"/>
<evidence type="ECO:0008006" key="3">
    <source>
        <dbReference type="Google" id="ProtNLM"/>
    </source>
</evidence>
<accession>A0AAW0A9X6</accession>
<evidence type="ECO:0000313" key="1">
    <source>
        <dbReference type="EMBL" id="KAK7005946.1"/>
    </source>
</evidence>
<proteinExistence type="predicted"/>
<dbReference type="InterPro" id="IPR032675">
    <property type="entry name" value="LRR_dom_sf"/>
</dbReference>
<dbReference type="Gene3D" id="3.80.10.10">
    <property type="entry name" value="Ribonuclease Inhibitor"/>
    <property type="match status" value="1"/>
</dbReference>
<dbReference type="EMBL" id="JAWWNJ010000077">
    <property type="protein sequence ID" value="KAK7005946.1"/>
    <property type="molecule type" value="Genomic_DNA"/>
</dbReference>
<organism evidence="1 2">
    <name type="scientific">Favolaschia claudopus</name>
    <dbReference type="NCBI Taxonomy" id="2862362"/>
    <lineage>
        <taxon>Eukaryota</taxon>
        <taxon>Fungi</taxon>
        <taxon>Dikarya</taxon>
        <taxon>Basidiomycota</taxon>
        <taxon>Agaricomycotina</taxon>
        <taxon>Agaricomycetes</taxon>
        <taxon>Agaricomycetidae</taxon>
        <taxon>Agaricales</taxon>
        <taxon>Marasmiineae</taxon>
        <taxon>Mycenaceae</taxon>
        <taxon>Favolaschia</taxon>
    </lineage>
</organism>
<reference evidence="1 2" key="1">
    <citation type="journal article" date="2024" name="J Genomics">
        <title>Draft genome sequencing and assembly of Favolaschia claudopus CIRM-BRFM 2984 isolated from oak limbs.</title>
        <authorList>
            <person name="Navarro D."/>
            <person name="Drula E."/>
            <person name="Chaduli D."/>
            <person name="Cazenave R."/>
            <person name="Ahrendt S."/>
            <person name="Wang J."/>
            <person name="Lipzen A."/>
            <person name="Daum C."/>
            <person name="Barry K."/>
            <person name="Grigoriev I.V."/>
            <person name="Favel A."/>
            <person name="Rosso M.N."/>
            <person name="Martin F."/>
        </authorList>
    </citation>
    <scope>NUCLEOTIDE SEQUENCE [LARGE SCALE GENOMIC DNA]</scope>
    <source>
        <strain evidence="1 2">CIRM-BRFM 2984</strain>
    </source>
</reference>
<gene>
    <name evidence="1" type="ORF">R3P38DRAFT_2647635</name>
</gene>
<dbReference type="SUPFAM" id="SSF52047">
    <property type="entry name" value="RNI-like"/>
    <property type="match status" value="1"/>
</dbReference>
<protein>
    <recommendedName>
        <fullName evidence="3">F-box domain-containing protein</fullName>
    </recommendedName>
</protein>
<sequence>MDSPFGHRLNTNYTPSDEEIETIRRDLDPHILELERLNERISELTAQKTQLEGYINSHKALISHPRRLPPDILQEIFIACLPTTRNAVMSAQEAPLLLCRICRQWRAVALSTPRLWSYLHLSAGFISAVDARLSAVSQWLQRAAACPITLSLSHEDWNYYRSGLPTLFEILADFAPRYRVLELLHLNHDNVRELADIRPTSLEVLKFTGKLSVLSQLPLVAAPKLRAVTIRSQSSERLDNDILPLPLVWAQLTHITLSSRSIGPGYDFSLRTLLQLFGRCPALQSFRLSDASLDGAVDHPADLITLPSLESLVISHSLVAPSALIHFLELVSMPQLNHFHFPVRVAQGPATESASFFLVPLSSSSPHLSTLAIWLACMSRQSLLATLESFPALTTLIIFDRCPSATDFMNLLTPPNMASDLLCPALQELELKQCRILPKSALDSFLDRRAGRLRRLSIDTSLQGLRGPDLMSEEEIQAHRARGVRISFQEQVAWDDGVWGPPKQSPWTGLPSDADNVEWFSM</sequence>